<comment type="caution">
    <text evidence="2">The sequence shown here is derived from an EMBL/GenBank/DDBJ whole genome shotgun (WGS) entry which is preliminary data.</text>
</comment>
<name>A0A084SG52_9BACT</name>
<reference evidence="2 3" key="1">
    <citation type="submission" date="2014-07" db="EMBL/GenBank/DDBJ databases">
        <title>Draft Genome Sequence of Gephyronic Acid Producer, Cystobacter violaceus Strain Cb vi76.</title>
        <authorList>
            <person name="Stevens D.C."/>
            <person name="Young J."/>
            <person name="Carmichael R."/>
            <person name="Tan J."/>
            <person name="Taylor R.E."/>
        </authorList>
    </citation>
    <scope>NUCLEOTIDE SEQUENCE [LARGE SCALE GENOMIC DNA]</scope>
    <source>
        <strain evidence="2 3">Cb vi76</strain>
    </source>
</reference>
<keyword evidence="2" id="KW-0645">Protease</keyword>
<dbReference type="PROSITE" id="PS51787">
    <property type="entry name" value="LON_N"/>
    <property type="match status" value="1"/>
</dbReference>
<evidence type="ECO:0000259" key="1">
    <source>
        <dbReference type="PROSITE" id="PS51787"/>
    </source>
</evidence>
<gene>
    <name evidence="2" type="ORF">Q664_48045</name>
</gene>
<dbReference type="PANTHER" id="PTHR46732:SF8">
    <property type="entry name" value="ATP-DEPENDENT PROTEASE LA (LON) DOMAIN PROTEIN"/>
    <property type="match status" value="1"/>
</dbReference>
<dbReference type="RefSeq" id="WP_043412407.1">
    <property type="nucleotide sequence ID" value="NZ_JPMI01000378.1"/>
</dbReference>
<dbReference type="Proteomes" id="UP000028547">
    <property type="component" value="Unassembled WGS sequence"/>
</dbReference>
<dbReference type="AlphaFoldDB" id="A0A084SG52"/>
<dbReference type="Gene3D" id="2.30.130.40">
    <property type="entry name" value="LON domain-like"/>
    <property type="match status" value="1"/>
</dbReference>
<dbReference type="SMART" id="SM00464">
    <property type="entry name" value="LON"/>
    <property type="match status" value="1"/>
</dbReference>
<dbReference type="SUPFAM" id="SSF88697">
    <property type="entry name" value="PUA domain-like"/>
    <property type="match status" value="1"/>
</dbReference>
<proteinExistence type="predicted"/>
<dbReference type="EMBL" id="JPMI01000378">
    <property type="protein sequence ID" value="KFA87437.1"/>
    <property type="molecule type" value="Genomic_DNA"/>
</dbReference>
<dbReference type="InterPro" id="IPR046336">
    <property type="entry name" value="Lon_prtase_N_sf"/>
</dbReference>
<evidence type="ECO:0000313" key="2">
    <source>
        <dbReference type="EMBL" id="KFA87437.1"/>
    </source>
</evidence>
<dbReference type="PANTHER" id="PTHR46732">
    <property type="entry name" value="ATP-DEPENDENT PROTEASE LA (LON) DOMAIN PROTEIN"/>
    <property type="match status" value="1"/>
</dbReference>
<dbReference type="Pfam" id="PF02190">
    <property type="entry name" value="LON_substr_bdg"/>
    <property type="match status" value="1"/>
</dbReference>
<dbReference type="GO" id="GO:0008233">
    <property type="term" value="F:peptidase activity"/>
    <property type="evidence" value="ECO:0007669"/>
    <property type="project" value="UniProtKB-KW"/>
</dbReference>
<sequence length="220" mass="24366">MTTALERLALTTHAVKVFPLPSAVLFPHAALPLHIFEPRYRALVRDALAGDKVMALAQLQPGWEGQYGERPPMQPMMCAGLIIWHEELQDGRYNILLQGVSRARLLEELPAGEQLYRQVRVQLLPDGEYQGPEEERLRQAVFELAGRVPHSFAENLLPVVARSQGGALADVVAAAVVPEPERRQELLCELDVRTRLVAVLDDVGELIARLSPVKPVGPLN</sequence>
<accession>A0A084SG52</accession>
<keyword evidence="2" id="KW-0378">Hydrolase</keyword>
<dbReference type="InterPro" id="IPR003111">
    <property type="entry name" value="Lon_prtase_N"/>
</dbReference>
<dbReference type="GO" id="GO:0006508">
    <property type="term" value="P:proteolysis"/>
    <property type="evidence" value="ECO:0007669"/>
    <property type="project" value="UniProtKB-KW"/>
</dbReference>
<feature type="domain" description="Lon N-terminal" evidence="1">
    <location>
        <begin position="15"/>
        <end position="207"/>
    </location>
</feature>
<evidence type="ECO:0000313" key="3">
    <source>
        <dbReference type="Proteomes" id="UP000028547"/>
    </source>
</evidence>
<organism evidence="2 3">
    <name type="scientific">Archangium violaceum Cb vi76</name>
    <dbReference type="NCBI Taxonomy" id="1406225"/>
    <lineage>
        <taxon>Bacteria</taxon>
        <taxon>Pseudomonadati</taxon>
        <taxon>Myxococcota</taxon>
        <taxon>Myxococcia</taxon>
        <taxon>Myxococcales</taxon>
        <taxon>Cystobacterineae</taxon>
        <taxon>Archangiaceae</taxon>
        <taxon>Archangium</taxon>
    </lineage>
</organism>
<protein>
    <submittedName>
        <fullName evidence="2">ATP-dependent protease</fullName>
    </submittedName>
</protein>
<dbReference type="InterPro" id="IPR015947">
    <property type="entry name" value="PUA-like_sf"/>
</dbReference>